<proteinExistence type="predicted"/>
<sequence length="50" mass="5544">MRDHEVNRVFVEVSQMLRHPSVLARPGVIGRSLLTAIAGGRRPDPVSPLR</sequence>
<evidence type="ECO:0000313" key="2">
    <source>
        <dbReference type="Proteomes" id="UP001138997"/>
    </source>
</evidence>
<evidence type="ECO:0000313" key="1">
    <source>
        <dbReference type="EMBL" id="MCD5310236.1"/>
    </source>
</evidence>
<accession>A0A9X1NBH8</accession>
<name>A0A9X1NBH8_9ACTN</name>
<protein>
    <submittedName>
        <fullName evidence="1">Uncharacterized protein</fullName>
    </submittedName>
</protein>
<dbReference type="RefSeq" id="WP_231439354.1">
    <property type="nucleotide sequence ID" value="NZ_JAJOMB010000002.1"/>
</dbReference>
<organism evidence="1 2">
    <name type="scientific">Kineosporia babensis</name>
    <dbReference type="NCBI Taxonomy" id="499548"/>
    <lineage>
        <taxon>Bacteria</taxon>
        <taxon>Bacillati</taxon>
        <taxon>Actinomycetota</taxon>
        <taxon>Actinomycetes</taxon>
        <taxon>Kineosporiales</taxon>
        <taxon>Kineosporiaceae</taxon>
        <taxon>Kineosporia</taxon>
    </lineage>
</organism>
<dbReference type="AlphaFoldDB" id="A0A9X1NBH8"/>
<comment type="caution">
    <text evidence="1">The sequence shown here is derived from an EMBL/GenBank/DDBJ whole genome shotgun (WGS) entry which is preliminary data.</text>
</comment>
<dbReference type="Proteomes" id="UP001138997">
    <property type="component" value="Unassembled WGS sequence"/>
</dbReference>
<gene>
    <name evidence="1" type="ORF">LR394_04960</name>
</gene>
<dbReference type="EMBL" id="JAJOMB010000002">
    <property type="protein sequence ID" value="MCD5310236.1"/>
    <property type="molecule type" value="Genomic_DNA"/>
</dbReference>
<reference evidence="1" key="1">
    <citation type="submission" date="2021-11" db="EMBL/GenBank/DDBJ databases">
        <title>Streptomyces corallinus and Kineosporia corallina sp. nov., two new coral-derived marine actinobacteria.</title>
        <authorList>
            <person name="Buangrab K."/>
            <person name="Sutthacheep M."/>
            <person name="Yeemin T."/>
            <person name="Harunari E."/>
            <person name="Igarashi Y."/>
            <person name="Sripreechasak P."/>
            <person name="Kanchanasin P."/>
            <person name="Tanasupawat S."/>
            <person name="Phongsopitanun W."/>
        </authorList>
    </citation>
    <scope>NUCLEOTIDE SEQUENCE</scope>
    <source>
        <strain evidence="1">JCM 31032</strain>
    </source>
</reference>
<keyword evidence="2" id="KW-1185">Reference proteome</keyword>